<protein>
    <submittedName>
        <fullName evidence="1">Uncharacterized protein</fullName>
    </submittedName>
</protein>
<dbReference type="EMBL" id="QFQP01000006">
    <property type="protein sequence ID" value="PZR15052.1"/>
    <property type="molecule type" value="Genomic_DNA"/>
</dbReference>
<gene>
    <name evidence="1" type="ORF">DI536_09770</name>
</gene>
<dbReference type="AlphaFoldDB" id="A0A2W5TJU1"/>
<comment type="caution">
    <text evidence="1">The sequence shown here is derived from an EMBL/GenBank/DDBJ whole genome shotgun (WGS) entry which is preliminary data.</text>
</comment>
<dbReference type="Proteomes" id="UP000249061">
    <property type="component" value="Unassembled WGS sequence"/>
</dbReference>
<name>A0A2W5TJU1_9BACT</name>
<evidence type="ECO:0000313" key="2">
    <source>
        <dbReference type="Proteomes" id="UP000249061"/>
    </source>
</evidence>
<sequence length="144" mass="16317">MLDARTLTKLERLFDLQMWAFGCDARHTDGNLFARRGMQRTPAPEGSGLSSTWSELNVSLSSLGLRVTRGERSLFLQRGPLAPQLRDQSVELLADLAAWVLAWEAWVDQTVSDAWRDEALASRRRPAPWNARELRALWAELLQA</sequence>
<accession>A0A2W5TJU1</accession>
<evidence type="ECO:0000313" key="1">
    <source>
        <dbReference type="EMBL" id="PZR15052.1"/>
    </source>
</evidence>
<organism evidence="1 2">
    <name type="scientific">Archangium gephyra</name>
    <dbReference type="NCBI Taxonomy" id="48"/>
    <lineage>
        <taxon>Bacteria</taxon>
        <taxon>Pseudomonadati</taxon>
        <taxon>Myxococcota</taxon>
        <taxon>Myxococcia</taxon>
        <taxon>Myxococcales</taxon>
        <taxon>Cystobacterineae</taxon>
        <taxon>Archangiaceae</taxon>
        <taxon>Archangium</taxon>
    </lineage>
</organism>
<proteinExistence type="predicted"/>
<reference evidence="1 2" key="1">
    <citation type="submission" date="2017-08" db="EMBL/GenBank/DDBJ databases">
        <title>Infants hospitalized years apart are colonized by the same room-sourced microbial strains.</title>
        <authorList>
            <person name="Brooks B."/>
            <person name="Olm M.R."/>
            <person name="Firek B.A."/>
            <person name="Baker R."/>
            <person name="Thomas B.C."/>
            <person name="Morowitz M.J."/>
            <person name="Banfield J.F."/>
        </authorList>
    </citation>
    <scope>NUCLEOTIDE SEQUENCE [LARGE SCALE GENOMIC DNA]</scope>
    <source>
        <strain evidence="1">S2_003_000_R2_14</strain>
    </source>
</reference>